<keyword evidence="3" id="KW-0805">Transcription regulation</keyword>
<dbReference type="PANTHER" id="PTHR47997">
    <property type="entry name" value="MYB DOMAIN PROTEIN 55"/>
    <property type="match status" value="1"/>
</dbReference>
<dbReference type="PROSITE" id="PS51294">
    <property type="entry name" value="HTH_MYB"/>
    <property type="match status" value="2"/>
</dbReference>
<accession>A0AB40CLW5</accession>
<feature type="region of interest" description="Disordered" evidence="7">
    <location>
        <begin position="122"/>
        <end position="141"/>
    </location>
</feature>
<keyword evidence="6" id="KW-0539">Nucleus</keyword>
<dbReference type="InterPro" id="IPR051953">
    <property type="entry name" value="Plant_SW-associated_TFs"/>
</dbReference>
<dbReference type="RefSeq" id="XP_039140364.1">
    <property type="nucleotide sequence ID" value="XM_039284430.1"/>
</dbReference>
<dbReference type="GO" id="GO:0005634">
    <property type="term" value="C:nucleus"/>
    <property type="evidence" value="ECO:0007669"/>
    <property type="project" value="UniProtKB-SubCell"/>
</dbReference>
<feature type="domain" description="Myb-like" evidence="8">
    <location>
        <begin position="61"/>
        <end position="111"/>
    </location>
</feature>
<keyword evidence="5" id="KW-0804">Transcription</keyword>
<dbReference type="Pfam" id="PF00249">
    <property type="entry name" value="Myb_DNA-binding"/>
    <property type="match status" value="2"/>
</dbReference>
<dbReference type="PROSITE" id="PS50090">
    <property type="entry name" value="MYB_LIKE"/>
    <property type="match status" value="2"/>
</dbReference>
<keyword evidence="2" id="KW-0677">Repeat</keyword>
<dbReference type="SUPFAM" id="SSF46689">
    <property type="entry name" value="Homeodomain-like"/>
    <property type="match status" value="1"/>
</dbReference>
<feature type="domain" description="HTH myb-type" evidence="9">
    <location>
        <begin position="8"/>
        <end position="60"/>
    </location>
</feature>
<proteinExistence type="predicted"/>
<dbReference type="SMART" id="SM00717">
    <property type="entry name" value="SANT"/>
    <property type="match status" value="2"/>
</dbReference>
<evidence type="ECO:0000256" key="6">
    <source>
        <dbReference type="ARBA" id="ARBA00023242"/>
    </source>
</evidence>
<feature type="domain" description="Myb-like" evidence="8">
    <location>
        <begin position="8"/>
        <end position="60"/>
    </location>
</feature>
<gene>
    <name evidence="11" type="primary">LOC120277571</name>
</gene>
<evidence type="ECO:0000256" key="4">
    <source>
        <dbReference type="ARBA" id="ARBA00023125"/>
    </source>
</evidence>
<dbReference type="InterPro" id="IPR001005">
    <property type="entry name" value="SANT/Myb"/>
</dbReference>
<evidence type="ECO:0000256" key="1">
    <source>
        <dbReference type="ARBA" id="ARBA00004123"/>
    </source>
</evidence>
<dbReference type="AlphaFoldDB" id="A0AB40CLW5"/>
<evidence type="ECO:0000256" key="3">
    <source>
        <dbReference type="ARBA" id="ARBA00023015"/>
    </source>
</evidence>
<reference evidence="11" key="1">
    <citation type="submission" date="2025-08" db="UniProtKB">
        <authorList>
            <consortium name="RefSeq"/>
        </authorList>
    </citation>
    <scope>IDENTIFICATION</scope>
</reference>
<dbReference type="Gene3D" id="1.10.10.60">
    <property type="entry name" value="Homeodomain-like"/>
    <property type="match status" value="2"/>
</dbReference>
<dbReference type="FunFam" id="1.10.10.60:FF:000001">
    <property type="entry name" value="MYB-related transcription factor"/>
    <property type="match status" value="1"/>
</dbReference>
<protein>
    <submittedName>
        <fullName evidence="11">Transcription factor MYB3-like</fullName>
    </submittedName>
</protein>
<evidence type="ECO:0000256" key="5">
    <source>
        <dbReference type="ARBA" id="ARBA00023163"/>
    </source>
</evidence>
<name>A0AB40CLW5_DIOCR</name>
<feature type="domain" description="HTH myb-type" evidence="9">
    <location>
        <begin position="61"/>
        <end position="115"/>
    </location>
</feature>
<dbReference type="Proteomes" id="UP001515500">
    <property type="component" value="Chromosome 15"/>
</dbReference>
<dbReference type="CDD" id="cd00167">
    <property type="entry name" value="SANT"/>
    <property type="match status" value="2"/>
</dbReference>
<keyword evidence="10" id="KW-1185">Reference proteome</keyword>
<sequence>MGHTCCSKQKVRRGSWSPDEDQKLFNYMSTHHDTSWPTVAKEAGLERCGKSCRNRWLNHLRPGLKKGLFTAQEQMTIIYLHRVLGNRWSQIARHLPGRNDNQVKNFWNSCIKKKYLAHGLDPQTHKPISTDHGATKDDGENDGGVIIGDGYLDLSLGNDVLLTLPELGEGATKDDGENDGGVIIGDGYMRLLAVVLVSDGGGVALEEEEVVRVVNSRSSKQGRRMRREQLGNIVIVPAARSPVQREYLQFVNRNGYLTLDKN</sequence>
<dbReference type="InterPro" id="IPR017930">
    <property type="entry name" value="Myb_dom"/>
</dbReference>
<evidence type="ECO:0000313" key="11">
    <source>
        <dbReference type="RefSeq" id="XP_039140364.1"/>
    </source>
</evidence>
<dbReference type="InterPro" id="IPR009057">
    <property type="entry name" value="Homeodomain-like_sf"/>
</dbReference>
<evidence type="ECO:0000259" key="8">
    <source>
        <dbReference type="PROSITE" id="PS50090"/>
    </source>
</evidence>
<dbReference type="PANTHER" id="PTHR47997:SF76">
    <property type="entry name" value="OS07G0497500 PROTEIN"/>
    <property type="match status" value="1"/>
</dbReference>
<evidence type="ECO:0000313" key="10">
    <source>
        <dbReference type="Proteomes" id="UP001515500"/>
    </source>
</evidence>
<keyword evidence="4" id="KW-0238">DNA-binding</keyword>
<dbReference type="GO" id="GO:0003677">
    <property type="term" value="F:DNA binding"/>
    <property type="evidence" value="ECO:0007669"/>
    <property type="project" value="UniProtKB-KW"/>
</dbReference>
<evidence type="ECO:0000256" key="2">
    <source>
        <dbReference type="ARBA" id="ARBA00022737"/>
    </source>
</evidence>
<organism evidence="10 11">
    <name type="scientific">Dioscorea cayennensis subsp. rotundata</name>
    <name type="common">White Guinea yam</name>
    <name type="synonym">Dioscorea rotundata</name>
    <dbReference type="NCBI Taxonomy" id="55577"/>
    <lineage>
        <taxon>Eukaryota</taxon>
        <taxon>Viridiplantae</taxon>
        <taxon>Streptophyta</taxon>
        <taxon>Embryophyta</taxon>
        <taxon>Tracheophyta</taxon>
        <taxon>Spermatophyta</taxon>
        <taxon>Magnoliopsida</taxon>
        <taxon>Liliopsida</taxon>
        <taxon>Dioscoreales</taxon>
        <taxon>Dioscoreaceae</taxon>
        <taxon>Dioscorea</taxon>
    </lineage>
</organism>
<dbReference type="GeneID" id="120277571"/>
<evidence type="ECO:0000256" key="7">
    <source>
        <dbReference type="SAM" id="MobiDB-lite"/>
    </source>
</evidence>
<comment type="subcellular location">
    <subcellularLocation>
        <location evidence="1">Nucleus</location>
    </subcellularLocation>
</comment>
<evidence type="ECO:0000259" key="9">
    <source>
        <dbReference type="PROSITE" id="PS51294"/>
    </source>
</evidence>
<dbReference type="FunFam" id="1.10.10.60:FF:000140">
    <property type="entry name" value="Myb transcription factor"/>
    <property type="match status" value="1"/>
</dbReference>